<evidence type="ECO:0000313" key="13">
    <source>
        <dbReference type="EMBL" id="GAW94087.1"/>
    </source>
</evidence>
<evidence type="ECO:0000256" key="1">
    <source>
        <dbReference type="ARBA" id="ARBA00001933"/>
    </source>
</evidence>
<keyword evidence="14" id="KW-1185">Reference proteome</keyword>
<evidence type="ECO:0000256" key="4">
    <source>
        <dbReference type="ARBA" id="ARBA00010008"/>
    </source>
</evidence>
<dbReference type="EC" id="2.3.1.47" evidence="11"/>
<dbReference type="InterPro" id="IPR004723">
    <property type="entry name" value="AONS_Archaea/Proteobacteria"/>
</dbReference>
<comment type="catalytic activity">
    <reaction evidence="9 11">
        <text>6-carboxyhexanoyl-[ACP] + L-alanine + H(+) = (8S)-8-amino-7-oxononanoate + holo-[ACP] + CO2</text>
        <dbReference type="Rhea" id="RHEA:42288"/>
        <dbReference type="Rhea" id="RHEA-COMP:9685"/>
        <dbReference type="Rhea" id="RHEA-COMP:9955"/>
        <dbReference type="ChEBI" id="CHEBI:15378"/>
        <dbReference type="ChEBI" id="CHEBI:16526"/>
        <dbReference type="ChEBI" id="CHEBI:57972"/>
        <dbReference type="ChEBI" id="CHEBI:64479"/>
        <dbReference type="ChEBI" id="CHEBI:78846"/>
        <dbReference type="ChEBI" id="CHEBI:149468"/>
        <dbReference type="EC" id="2.3.1.47"/>
    </reaction>
</comment>
<dbReference type="CDD" id="cd06454">
    <property type="entry name" value="KBL_like"/>
    <property type="match status" value="1"/>
</dbReference>
<dbReference type="GO" id="GO:0009102">
    <property type="term" value="P:biotin biosynthetic process"/>
    <property type="evidence" value="ECO:0007669"/>
    <property type="project" value="UniProtKB-UniRule"/>
</dbReference>
<evidence type="ECO:0000256" key="3">
    <source>
        <dbReference type="ARBA" id="ARBA00004746"/>
    </source>
</evidence>
<protein>
    <recommendedName>
        <fullName evidence="11">8-amino-7-ketopelargonate synthase</fullName>
        <ecNumber evidence="11">2.3.1.47</ecNumber>
    </recommendedName>
</protein>
<evidence type="ECO:0000256" key="2">
    <source>
        <dbReference type="ARBA" id="ARBA00002513"/>
    </source>
</evidence>
<evidence type="ECO:0000256" key="8">
    <source>
        <dbReference type="ARBA" id="ARBA00022898"/>
    </source>
</evidence>
<name>A0A1Z5HXK0_9FIRM</name>
<evidence type="ECO:0000256" key="9">
    <source>
        <dbReference type="ARBA" id="ARBA00047715"/>
    </source>
</evidence>
<proteinExistence type="inferred from homology"/>
<dbReference type="GO" id="GO:0008710">
    <property type="term" value="F:8-amino-7-oxononanoate synthase activity"/>
    <property type="evidence" value="ECO:0007669"/>
    <property type="project" value="UniProtKB-UniRule"/>
</dbReference>
<keyword evidence="8 10" id="KW-0663">Pyridoxal phosphate</keyword>
<dbReference type="RefSeq" id="WP_088555097.1">
    <property type="nucleotide sequence ID" value="NZ_BDGJ01000197.1"/>
</dbReference>
<evidence type="ECO:0000256" key="5">
    <source>
        <dbReference type="ARBA" id="ARBA00011738"/>
    </source>
</evidence>
<dbReference type="UniPathway" id="UPA00078"/>
<dbReference type="PROSITE" id="PS00599">
    <property type="entry name" value="AA_TRANSFER_CLASS_2"/>
    <property type="match status" value="1"/>
</dbReference>
<keyword evidence="7" id="KW-0093">Biotin biosynthesis</keyword>
<keyword evidence="6 11" id="KW-0808">Transferase</keyword>
<evidence type="ECO:0000256" key="10">
    <source>
        <dbReference type="PIRSR" id="PIRSR604723-51"/>
    </source>
</evidence>
<dbReference type="PANTHER" id="PTHR13693:SF100">
    <property type="entry name" value="8-AMINO-7-OXONONANOATE SYNTHASE"/>
    <property type="match status" value="1"/>
</dbReference>
<dbReference type="InterPro" id="IPR015421">
    <property type="entry name" value="PyrdxlP-dep_Trfase_major"/>
</dbReference>
<evidence type="ECO:0000256" key="6">
    <source>
        <dbReference type="ARBA" id="ARBA00022679"/>
    </source>
</evidence>
<sequence length="388" mass="41645">MNFMRKELEELKKSGLFRTLKTCSGLKGPRVEVNGRTMLLMASNNYLGLAGHPRVVEAAVAAIRHYGTGAGASRLVSGNFDLHEALERELACFLKSEGALVFSSGYAANVGTISVLAGPEDAIFSDELNHASIIDGCRLSKARTYIYKHKNLDHLEALLAGARGYRRRLIVTDGVFSMDGDLAPLPGLVALAEKYDALLMVDDAHGIGVLGKSGGGTVEHFRLEGRVPIRMGTLSKALASEGGFVAGSRELIEYLRNRARSFIFSTALTPGAVAAARAALRIVQEEPDRRERLHANARQIKQGLNAMGYSLLPSGTPIIPVIIGDARDALRFSQALQEAGLFAPAIRPPTVPPGTSRIRLTVMATHSAEDIAEALEIFYQAGKDTGLI</sequence>
<dbReference type="InterPro" id="IPR004839">
    <property type="entry name" value="Aminotransferase_I/II_large"/>
</dbReference>
<feature type="domain" description="Aminotransferase class I/classII large" evidence="12">
    <location>
        <begin position="37"/>
        <end position="376"/>
    </location>
</feature>
<accession>A0A1Z5HXK0</accession>
<dbReference type="FunFam" id="3.40.640.10:FF:000006">
    <property type="entry name" value="5-aminolevulinate synthase, mitochondrial"/>
    <property type="match status" value="1"/>
</dbReference>
<comment type="pathway">
    <text evidence="3 11">Cofactor biosynthesis; biotin biosynthesis.</text>
</comment>
<dbReference type="SUPFAM" id="SSF53383">
    <property type="entry name" value="PLP-dependent transferases"/>
    <property type="match status" value="1"/>
</dbReference>
<comment type="subunit">
    <text evidence="5 11">Homodimer.</text>
</comment>
<dbReference type="InterPro" id="IPR015422">
    <property type="entry name" value="PyrdxlP-dep_Trfase_small"/>
</dbReference>
<evidence type="ECO:0000313" key="14">
    <source>
        <dbReference type="Proteomes" id="UP000197032"/>
    </source>
</evidence>
<evidence type="ECO:0000256" key="11">
    <source>
        <dbReference type="RuleBase" id="RU003693"/>
    </source>
</evidence>
<dbReference type="Pfam" id="PF00155">
    <property type="entry name" value="Aminotran_1_2"/>
    <property type="match status" value="1"/>
</dbReference>
<evidence type="ECO:0000256" key="7">
    <source>
        <dbReference type="ARBA" id="ARBA00022756"/>
    </source>
</evidence>
<reference evidence="14" key="1">
    <citation type="journal article" date="2017" name="Appl. Environ. Microbiol.">
        <title>Genomic Analysis of Calderihabitans maritimus KKC1, a Thermophilic, Hydrogenogenic, Carboxydotrophic Bacterium Isolated from Marine Sediment.</title>
        <authorList>
            <person name="Omae K."/>
            <person name="Yoneda Y."/>
            <person name="Fukuyama Y."/>
            <person name="Yoshida T."/>
            <person name="Sako Y."/>
        </authorList>
    </citation>
    <scope>NUCLEOTIDE SEQUENCE [LARGE SCALE GENOMIC DNA]</scope>
    <source>
        <strain evidence="14">KKC1</strain>
    </source>
</reference>
<comment type="caution">
    <text evidence="13">The sequence shown here is derived from an EMBL/GenBank/DDBJ whole genome shotgun (WGS) entry which is preliminary data.</text>
</comment>
<organism evidence="13 14">
    <name type="scientific">Calderihabitans maritimus</name>
    <dbReference type="NCBI Taxonomy" id="1246530"/>
    <lineage>
        <taxon>Bacteria</taxon>
        <taxon>Bacillati</taxon>
        <taxon>Bacillota</taxon>
        <taxon>Clostridia</taxon>
        <taxon>Neomoorellales</taxon>
        <taxon>Calderihabitantaceae</taxon>
        <taxon>Calderihabitans</taxon>
    </lineage>
</organism>
<dbReference type="InterPro" id="IPR015424">
    <property type="entry name" value="PyrdxlP-dep_Trfase"/>
</dbReference>
<feature type="modified residue" description="N6-(pyridoxal phosphate)lysine" evidence="10">
    <location>
        <position position="236"/>
    </location>
</feature>
<dbReference type="Gene3D" id="3.40.640.10">
    <property type="entry name" value="Type I PLP-dependent aspartate aminotransferase-like (Major domain)"/>
    <property type="match status" value="1"/>
</dbReference>
<dbReference type="InterPro" id="IPR001917">
    <property type="entry name" value="Aminotrans_II_pyridoxalP_BS"/>
</dbReference>
<gene>
    <name evidence="13" type="ORF">KKC1_32030</name>
</gene>
<evidence type="ECO:0000259" key="12">
    <source>
        <dbReference type="Pfam" id="PF00155"/>
    </source>
</evidence>
<comment type="cofactor">
    <cofactor evidence="1 10 11">
        <name>pyridoxal 5'-phosphate</name>
        <dbReference type="ChEBI" id="CHEBI:597326"/>
    </cofactor>
</comment>
<dbReference type="AlphaFoldDB" id="A0A1Z5HXK0"/>
<dbReference type="NCBIfam" id="TIGR00858">
    <property type="entry name" value="bioF"/>
    <property type="match status" value="1"/>
</dbReference>
<dbReference type="OrthoDB" id="9807157at2"/>
<dbReference type="Proteomes" id="UP000197032">
    <property type="component" value="Unassembled WGS sequence"/>
</dbReference>
<dbReference type="InterPro" id="IPR050087">
    <property type="entry name" value="AON_synthase_class-II"/>
</dbReference>
<comment type="function">
    <text evidence="2 11">Catalyzes the decarboxylative condensation of pimeloyl-[acyl-carrier protein] and L-alanine to produce 8-amino-7-oxononanoate (AON), [acyl-carrier protein], and carbon dioxide.</text>
</comment>
<dbReference type="PANTHER" id="PTHR13693">
    <property type="entry name" value="CLASS II AMINOTRANSFERASE/8-AMINO-7-OXONONANOATE SYNTHASE"/>
    <property type="match status" value="1"/>
</dbReference>
<dbReference type="EMBL" id="BDGJ01000197">
    <property type="protein sequence ID" value="GAW94087.1"/>
    <property type="molecule type" value="Genomic_DNA"/>
</dbReference>
<comment type="similarity">
    <text evidence="4 11">Belongs to the class-II pyridoxal-phosphate-dependent aminotransferase family. BioF subfamily.</text>
</comment>
<dbReference type="Gene3D" id="3.90.1150.10">
    <property type="entry name" value="Aspartate Aminotransferase, domain 1"/>
    <property type="match status" value="1"/>
</dbReference>
<dbReference type="GO" id="GO:0030170">
    <property type="term" value="F:pyridoxal phosphate binding"/>
    <property type="evidence" value="ECO:0007669"/>
    <property type="project" value="InterPro"/>
</dbReference>